<feature type="transmembrane region" description="Helical" evidence="2">
    <location>
        <begin position="407"/>
        <end position="425"/>
    </location>
</feature>
<feature type="transmembrane region" description="Helical" evidence="2">
    <location>
        <begin position="383"/>
        <end position="402"/>
    </location>
</feature>
<keyword evidence="4" id="KW-1185">Reference proteome</keyword>
<sequence length="662" mass="71709">MQALPELRQDAPASSAPAAGAAPTRSAPGRAAWLRFALLLAALLALLPPLFPVSLSGDVLEYTLDTVAVANHGTPDIRVADIDRTVALMQGKYEELYRLLQGQIQDGVQAVFPAFARGSDGKVYPIHFFGYPMMAAIPFRVLDALGLPPFKGFQVANLAFVFVLGLAMLRFFGSARRAFGGVALFMLCFGALYWKWSSPECISAAALLGALLLFASRMPVAGSLLAGLAAQQNPTIVFFFAFAPLLRLCLEYDAARSMGANLRAQADRRTIVGLVLGVALAALPVLFNLLQYGVPNLIASRFSDPALVDGTRLLSFYFDLNQGMIVGIPGVLAALLLWMRRARIHLPRMPVLLAVSLLFTLALALPALAVLNWNSDAAGVMRYAFWAAMPLVFVLLLVLRALPRWPLALVATVVVLQSLSMLGALRHNYVSFGPLPFRIMKYAPQLYHPEPEIFAERMAGNDNWVQPDQVYTYRNEGYRAKTLVHAANPRAATTLCGPGATLDAANDVTDSARGWRYIDGPVLCRVRGETRITWLLEDIVLEGPVKLGTGWSRQEVGGDGIWSDGARSRLAVRPRAAAQALVLRGSYLAGKRRTRVSVNGHDLGWHALDGGAALALPAALRTDVLDIELEHEAVRSPAAGEPRLLAFFLKEVSIRINTGTSP</sequence>
<keyword evidence="2" id="KW-0812">Transmembrane</keyword>
<evidence type="ECO:0000256" key="2">
    <source>
        <dbReference type="SAM" id="Phobius"/>
    </source>
</evidence>
<feature type="region of interest" description="Disordered" evidence="1">
    <location>
        <begin position="1"/>
        <end position="24"/>
    </location>
</feature>
<organism evidence="3 4">
    <name type="scientific">Massilia yuzhufengensis</name>
    <dbReference type="NCBI Taxonomy" id="1164594"/>
    <lineage>
        <taxon>Bacteria</taxon>
        <taxon>Pseudomonadati</taxon>
        <taxon>Pseudomonadota</taxon>
        <taxon>Betaproteobacteria</taxon>
        <taxon>Burkholderiales</taxon>
        <taxon>Oxalobacteraceae</taxon>
        <taxon>Telluria group</taxon>
        <taxon>Massilia</taxon>
    </lineage>
</organism>
<keyword evidence="2" id="KW-1133">Transmembrane helix</keyword>
<feature type="transmembrane region" description="Helical" evidence="2">
    <location>
        <begin position="351"/>
        <end position="371"/>
    </location>
</feature>
<name>A0A1I1VRT5_9BURK</name>
<dbReference type="OrthoDB" id="8736377at2"/>
<proteinExistence type="predicted"/>
<feature type="compositionally biased region" description="Low complexity" evidence="1">
    <location>
        <begin position="11"/>
        <end position="24"/>
    </location>
</feature>
<feature type="transmembrane region" description="Helical" evidence="2">
    <location>
        <begin position="201"/>
        <end position="220"/>
    </location>
</feature>
<keyword evidence="2" id="KW-0472">Membrane</keyword>
<evidence type="ECO:0000313" key="3">
    <source>
        <dbReference type="EMBL" id="SFD85555.1"/>
    </source>
</evidence>
<feature type="transmembrane region" description="Helical" evidence="2">
    <location>
        <begin position="178"/>
        <end position="194"/>
    </location>
</feature>
<feature type="transmembrane region" description="Helical" evidence="2">
    <location>
        <begin position="154"/>
        <end position="172"/>
    </location>
</feature>
<dbReference type="AlphaFoldDB" id="A0A1I1VRT5"/>
<accession>A0A1I1VRT5</accession>
<feature type="transmembrane region" description="Helical" evidence="2">
    <location>
        <begin position="314"/>
        <end position="339"/>
    </location>
</feature>
<feature type="transmembrane region" description="Helical" evidence="2">
    <location>
        <begin position="232"/>
        <end position="250"/>
    </location>
</feature>
<reference evidence="4" key="1">
    <citation type="submission" date="2016-10" db="EMBL/GenBank/DDBJ databases">
        <authorList>
            <person name="Varghese N."/>
            <person name="Submissions S."/>
        </authorList>
    </citation>
    <scope>NUCLEOTIDE SEQUENCE [LARGE SCALE GENOMIC DNA]</scope>
    <source>
        <strain evidence="4">CGMCC 1.12041</strain>
    </source>
</reference>
<evidence type="ECO:0000313" key="4">
    <source>
        <dbReference type="Proteomes" id="UP000198639"/>
    </source>
</evidence>
<dbReference type="Proteomes" id="UP000198639">
    <property type="component" value="Unassembled WGS sequence"/>
</dbReference>
<evidence type="ECO:0000256" key="1">
    <source>
        <dbReference type="SAM" id="MobiDB-lite"/>
    </source>
</evidence>
<feature type="transmembrane region" description="Helical" evidence="2">
    <location>
        <begin position="123"/>
        <end position="142"/>
    </location>
</feature>
<feature type="transmembrane region" description="Helical" evidence="2">
    <location>
        <begin position="32"/>
        <end position="51"/>
    </location>
</feature>
<dbReference type="RefSeq" id="WP_091876954.1">
    <property type="nucleotide sequence ID" value="NZ_FOLD01000041.1"/>
</dbReference>
<dbReference type="EMBL" id="FOLD01000041">
    <property type="protein sequence ID" value="SFD85555.1"/>
    <property type="molecule type" value="Genomic_DNA"/>
</dbReference>
<feature type="transmembrane region" description="Helical" evidence="2">
    <location>
        <begin position="271"/>
        <end position="294"/>
    </location>
</feature>
<gene>
    <name evidence="3" type="ORF">SAMN05216204_14124</name>
</gene>
<protein>
    <submittedName>
        <fullName evidence="3">Uncharacterized protein</fullName>
    </submittedName>
</protein>
<dbReference type="STRING" id="1164594.SAMN05216204_14124"/>